<dbReference type="EMBL" id="GGEC01066843">
    <property type="protein sequence ID" value="MBX47327.1"/>
    <property type="molecule type" value="Transcribed_RNA"/>
</dbReference>
<evidence type="ECO:0000256" key="1">
    <source>
        <dbReference type="SAM" id="Phobius"/>
    </source>
</evidence>
<keyword evidence="1" id="KW-0812">Transmembrane</keyword>
<sequence>MNWKTLLVFFFFYTIHIYCCTKTLLIFLYINKIVK</sequence>
<feature type="transmembrane region" description="Helical" evidence="1">
    <location>
        <begin position="6"/>
        <end position="30"/>
    </location>
</feature>
<proteinExistence type="predicted"/>
<accession>A0A2P2NXT5</accession>
<keyword evidence="1" id="KW-0472">Membrane</keyword>
<keyword evidence="1" id="KW-1133">Transmembrane helix</keyword>
<evidence type="ECO:0000313" key="2">
    <source>
        <dbReference type="EMBL" id="MBX47327.1"/>
    </source>
</evidence>
<organism evidence="2">
    <name type="scientific">Rhizophora mucronata</name>
    <name type="common">Asiatic mangrove</name>
    <dbReference type="NCBI Taxonomy" id="61149"/>
    <lineage>
        <taxon>Eukaryota</taxon>
        <taxon>Viridiplantae</taxon>
        <taxon>Streptophyta</taxon>
        <taxon>Embryophyta</taxon>
        <taxon>Tracheophyta</taxon>
        <taxon>Spermatophyta</taxon>
        <taxon>Magnoliopsida</taxon>
        <taxon>eudicotyledons</taxon>
        <taxon>Gunneridae</taxon>
        <taxon>Pentapetalae</taxon>
        <taxon>rosids</taxon>
        <taxon>fabids</taxon>
        <taxon>Malpighiales</taxon>
        <taxon>Rhizophoraceae</taxon>
        <taxon>Rhizophora</taxon>
    </lineage>
</organism>
<dbReference type="AlphaFoldDB" id="A0A2P2NXT5"/>
<protein>
    <submittedName>
        <fullName evidence="2">Uncharacterized protein</fullName>
    </submittedName>
</protein>
<name>A0A2P2NXT5_RHIMU</name>
<reference evidence="2" key="1">
    <citation type="submission" date="2018-02" db="EMBL/GenBank/DDBJ databases">
        <title>Rhizophora mucronata_Transcriptome.</title>
        <authorList>
            <person name="Meera S.P."/>
            <person name="Sreeshan A."/>
            <person name="Augustine A."/>
        </authorList>
    </citation>
    <scope>NUCLEOTIDE SEQUENCE</scope>
    <source>
        <tissue evidence="2">Leaf</tissue>
    </source>
</reference>